<organism evidence="1 2">
    <name type="scientific">Candidatus Accumulibacter contiguus</name>
    <dbReference type="NCBI Taxonomy" id="2954381"/>
    <lineage>
        <taxon>Bacteria</taxon>
        <taxon>Pseudomonadati</taxon>
        <taxon>Pseudomonadota</taxon>
        <taxon>Betaproteobacteria</taxon>
        <taxon>Candidatus Accumulibacter</taxon>
    </lineage>
</organism>
<name>A0ABX1T3R7_9PROT</name>
<dbReference type="Proteomes" id="UP000886469">
    <property type="component" value="Unassembled WGS sequence"/>
</dbReference>
<proteinExistence type="predicted"/>
<accession>A0ABX1T3R7</accession>
<gene>
    <name evidence="1" type="ORF">E4Q08_02810</name>
</gene>
<protein>
    <submittedName>
        <fullName evidence="1">Uncharacterized protein</fullName>
    </submittedName>
</protein>
<evidence type="ECO:0000313" key="2">
    <source>
        <dbReference type="Proteomes" id="UP000886469"/>
    </source>
</evidence>
<dbReference type="RefSeq" id="WP_169069250.1">
    <property type="nucleotide sequence ID" value="NZ_SPMX01000006.1"/>
</dbReference>
<keyword evidence="2" id="KW-1185">Reference proteome</keyword>
<comment type="caution">
    <text evidence="1">The sequence shown here is derived from an EMBL/GenBank/DDBJ whole genome shotgun (WGS) entry which is preliminary data.</text>
</comment>
<evidence type="ECO:0000313" key="1">
    <source>
        <dbReference type="EMBL" id="NMQ04264.1"/>
    </source>
</evidence>
<dbReference type="EMBL" id="SPMX01000006">
    <property type="protein sequence ID" value="NMQ04264.1"/>
    <property type="molecule type" value="Genomic_DNA"/>
</dbReference>
<sequence>MSILPVFEAGEPVETAPTVERSVWETDIEVVEIPMEVIVYECPKGSNCCERVPRHRQRKGKARPCGDQLLSGFFFRPFGRSLSVPLNKQ</sequence>
<reference evidence="1" key="1">
    <citation type="submission" date="2019-03" db="EMBL/GenBank/DDBJ databases">
        <title>Metabolic reconstructions from genomes of highly enriched 'Candidatus Accumulibacter' and 'Candidatus Competibacter' bioreactor populations.</title>
        <authorList>
            <person name="Annavajhala M.K."/>
            <person name="Welles L."/>
            <person name="Abbas B."/>
            <person name="Sorokin D."/>
            <person name="Park H."/>
            <person name="Van Loosdrecht M."/>
            <person name="Chandran K."/>
        </authorList>
    </citation>
    <scope>NUCLEOTIDE SEQUENCE</scope>
    <source>
        <strain evidence="1">SBR_L</strain>
    </source>
</reference>